<accession>A0A5J9W901</accession>
<gene>
    <name evidence="2" type="ORF">EJB05_03847</name>
</gene>
<evidence type="ECO:0000313" key="3">
    <source>
        <dbReference type="Proteomes" id="UP000324897"/>
    </source>
</evidence>
<evidence type="ECO:0008006" key="4">
    <source>
        <dbReference type="Google" id="ProtNLM"/>
    </source>
</evidence>
<dbReference type="Gramene" id="TVU44407">
    <property type="protein sequence ID" value="TVU44407"/>
    <property type="gene ID" value="EJB05_03847"/>
</dbReference>
<protein>
    <recommendedName>
        <fullName evidence="4">F-box domain-containing protein</fullName>
    </recommendedName>
</protein>
<proteinExistence type="predicted"/>
<evidence type="ECO:0000313" key="2">
    <source>
        <dbReference type="EMBL" id="TVU44407.1"/>
    </source>
</evidence>
<comment type="caution">
    <text evidence="2">The sequence shown here is derived from an EMBL/GenBank/DDBJ whole genome shotgun (WGS) entry which is preliminary data.</text>
</comment>
<sequence>MSLDMGSHLPVDDVVRKTPRLRSSSPNPCAATSPRSPLPGSDGSGSWSSAPPRSSPALKLDPAFLTPAPTATSTTQEVAAPDPAAGGNSQSSSSSTDCLPTPEIQLEIAIEVVYRLDMAEERRSLSLQEQSLREFLLDQIANLQEAVGAHDDEIPPDQEFSPDDHEDAIVVESSAAAVGSLQGRESSATSTTQEVTTPDPAAGGNSQSSSSSSDCLLTPEIQLEIAIEVVYRLDMAEETRSLSLQEQSLREFLLDQIANLQEVVGAHDDKIPPDREFFPDDHEDAMVVESSGCLGWGVEQLHPPGSIGQAISSRAPAAARAEPEATSVLSSFGQERIIENDNMLHLPTDIIQKILFNITDPASLACLASTCKFLGNLIKDPSFLDCLRLRRHDHGFVPSLLLGFFNQERTKSPPHSLQRETDKWHCLAPGFMPTCLHCCSMEAKDAAVP</sequence>
<dbReference type="AlphaFoldDB" id="A0A5J9W901"/>
<dbReference type="EMBL" id="RWGY01000004">
    <property type="protein sequence ID" value="TVU44407.1"/>
    <property type="molecule type" value="Genomic_DNA"/>
</dbReference>
<dbReference type="SUPFAM" id="SSF81383">
    <property type="entry name" value="F-box domain"/>
    <property type="match status" value="1"/>
</dbReference>
<feature type="compositionally biased region" description="Polar residues" evidence="1">
    <location>
        <begin position="183"/>
        <end position="196"/>
    </location>
</feature>
<dbReference type="Proteomes" id="UP000324897">
    <property type="component" value="Chromosome 5"/>
</dbReference>
<evidence type="ECO:0000256" key="1">
    <source>
        <dbReference type="SAM" id="MobiDB-lite"/>
    </source>
</evidence>
<reference evidence="2 3" key="1">
    <citation type="journal article" date="2019" name="Sci. Rep.">
        <title>A high-quality genome of Eragrostis curvula grass provides insights into Poaceae evolution and supports new strategies to enhance forage quality.</title>
        <authorList>
            <person name="Carballo J."/>
            <person name="Santos B.A.C.M."/>
            <person name="Zappacosta D."/>
            <person name="Garbus I."/>
            <person name="Selva J.P."/>
            <person name="Gallo C.A."/>
            <person name="Diaz A."/>
            <person name="Albertini E."/>
            <person name="Caccamo M."/>
            <person name="Echenique V."/>
        </authorList>
    </citation>
    <scope>NUCLEOTIDE SEQUENCE [LARGE SCALE GENOMIC DNA]</scope>
    <source>
        <strain evidence="3">cv. Victoria</strain>
        <tissue evidence="2">Leaf</tissue>
    </source>
</reference>
<dbReference type="InterPro" id="IPR036047">
    <property type="entry name" value="F-box-like_dom_sf"/>
</dbReference>
<dbReference type="PANTHER" id="PTHR35828:SF15">
    <property type="entry name" value="F-BOX DOMAIN-CONTAINING PROTEIN"/>
    <property type="match status" value="1"/>
</dbReference>
<name>A0A5J9W901_9POAL</name>
<feature type="compositionally biased region" description="Low complexity" evidence="1">
    <location>
        <begin position="44"/>
        <end position="57"/>
    </location>
</feature>
<feature type="region of interest" description="Disordered" evidence="1">
    <location>
        <begin position="1"/>
        <end position="100"/>
    </location>
</feature>
<organism evidence="2 3">
    <name type="scientific">Eragrostis curvula</name>
    <name type="common">weeping love grass</name>
    <dbReference type="NCBI Taxonomy" id="38414"/>
    <lineage>
        <taxon>Eukaryota</taxon>
        <taxon>Viridiplantae</taxon>
        <taxon>Streptophyta</taxon>
        <taxon>Embryophyta</taxon>
        <taxon>Tracheophyta</taxon>
        <taxon>Spermatophyta</taxon>
        <taxon>Magnoliopsida</taxon>
        <taxon>Liliopsida</taxon>
        <taxon>Poales</taxon>
        <taxon>Poaceae</taxon>
        <taxon>PACMAD clade</taxon>
        <taxon>Chloridoideae</taxon>
        <taxon>Eragrostideae</taxon>
        <taxon>Eragrostidinae</taxon>
        <taxon>Eragrostis</taxon>
    </lineage>
</organism>
<feature type="non-terminal residue" evidence="2">
    <location>
        <position position="1"/>
    </location>
</feature>
<feature type="region of interest" description="Disordered" evidence="1">
    <location>
        <begin position="180"/>
        <end position="215"/>
    </location>
</feature>
<keyword evidence="3" id="KW-1185">Reference proteome</keyword>
<dbReference type="PANTHER" id="PTHR35828">
    <property type="entry name" value="OS08G0203800 PROTEIN-RELATED"/>
    <property type="match status" value="1"/>
</dbReference>